<dbReference type="AlphaFoldDB" id="V6F655"/>
<feature type="domain" description="Bacteriophage tail tape measure C-terminal" evidence="3">
    <location>
        <begin position="597"/>
        <end position="670"/>
    </location>
</feature>
<keyword evidence="5" id="KW-1185">Reference proteome</keyword>
<dbReference type="HOGENOM" id="CLU_328381_0_0_5"/>
<evidence type="ECO:0000313" key="5">
    <source>
        <dbReference type="Proteomes" id="UP000018922"/>
    </source>
</evidence>
<evidence type="ECO:0000259" key="2">
    <source>
        <dbReference type="Pfam" id="PF06791"/>
    </source>
</evidence>
<dbReference type="Pfam" id="PF09718">
    <property type="entry name" value="Tape_meas_lam_C"/>
    <property type="match status" value="1"/>
</dbReference>
<evidence type="ECO:0000259" key="3">
    <source>
        <dbReference type="Pfam" id="PF09718"/>
    </source>
</evidence>
<dbReference type="Pfam" id="PF06791">
    <property type="entry name" value="TMP_2"/>
    <property type="match status" value="1"/>
</dbReference>
<name>V6F655_MAGGM</name>
<accession>V6F655</accession>
<dbReference type="STRING" id="1430440.MGMSRv2__2551"/>
<feature type="domain" description="Bacteriophage tail tape measure N-terminal" evidence="2">
    <location>
        <begin position="57"/>
        <end position="209"/>
    </location>
</feature>
<dbReference type="eggNOG" id="COG1196">
    <property type="taxonomic scope" value="Bacteria"/>
</dbReference>
<gene>
    <name evidence="4" type="ordered locus">MGMSRv2__2551</name>
</gene>
<keyword evidence="1" id="KW-0175">Coiled coil</keyword>
<organism evidence="4 5">
    <name type="scientific">Magnetospirillum gryphiswaldense (strain DSM 6361 / JCM 21280 / NBRC 15271 / MSR-1)</name>
    <dbReference type="NCBI Taxonomy" id="431944"/>
    <lineage>
        <taxon>Bacteria</taxon>
        <taxon>Pseudomonadati</taxon>
        <taxon>Pseudomonadota</taxon>
        <taxon>Alphaproteobacteria</taxon>
        <taxon>Rhodospirillales</taxon>
        <taxon>Rhodospirillaceae</taxon>
        <taxon>Magnetospirillum</taxon>
    </lineage>
</organism>
<protein>
    <submittedName>
        <fullName evidence="4">Phage-related minor tail protein</fullName>
    </submittedName>
</protein>
<feature type="coiled-coil region" evidence="1">
    <location>
        <begin position="521"/>
        <end position="572"/>
    </location>
</feature>
<evidence type="ECO:0000256" key="1">
    <source>
        <dbReference type="SAM" id="Coils"/>
    </source>
</evidence>
<dbReference type="InterPro" id="IPR009628">
    <property type="entry name" value="Phage_tape_measure_N"/>
</dbReference>
<evidence type="ECO:0000313" key="4">
    <source>
        <dbReference type="EMBL" id="CDK99766.1"/>
    </source>
</evidence>
<dbReference type="SMR" id="V6F655"/>
<reference evidence="4 5" key="1">
    <citation type="journal article" date="2014" name="Genome Announc.">
        <title>Complete genome sequence of Magnetospirillum gryphiswaldense MSR-1.</title>
        <authorList>
            <person name="Wang X."/>
            <person name="Wang Q."/>
            <person name="Zhang W."/>
            <person name="Wang Y."/>
            <person name="Li L."/>
            <person name="Wen T."/>
            <person name="Zhang T."/>
            <person name="Zhang Y."/>
            <person name="Xu J."/>
            <person name="Hu J."/>
            <person name="Li S."/>
            <person name="Liu L."/>
            <person name="Liu J."/>
            <person name="Jiang W."/>
            <person name="Tian J."/>
            <person name="Li Y."/>
            <person name="Schuler D."/>
            <person name="Wang L."/>
            <person name="Li J."/>
        </authorList>
    </citation>
    <scope>NUCLEOTIDE SEQUENCE [LARGE SCALE GENOMIC DNA]</scope>
    <source>
        <strain evidence="5">DSM 6361 / JCM 21280 / NBRC 15271 / MSR-1</strain>
    </source>
</reference>
<dbReference type="eggNOG" id="COG3941">
    <property type="taxonomic scope" value="Bacteria"/>
</dbReference>
<dbReference type="EMBL" id="HG794546">
    <property type="protein sequence ID" value="CDK99766.1"/>
    <property type="molecule type" value="Genomic_DNA"/>
</dbReference>
<dbReference type="InterPro" id="IPR006431">
    <property type="entry name" value="Phage_tape_meas_C"/>
</dbReference>
<dbReference type="Proteomes" id="UP000018922">
    <property type="component" value="Chromosome I"/>
</dbReference>
<proteinExistence type="predicted"/>
<dbReference type="KEGG" id="mgy:MGMSRv2__2551"/>
<sequence length="853" mass="89439">MTAARTVSIRLALEDGEVFRRALMQLGEDGRRALERIERAAQPASKALLAINEVGQGVRGMVEGMAGRMGLFGDALTATGRTGLIAAGAVGAVGAALVQGVREMESADQSLRRLEAVLKATGAASGLTASQLAALADEMETGTLATAEGVMDASAVMATFRSVSGDTFTRAIRLAQDLSAVFRQDLSSSATQLGKALEDPVEGISALKRVGVSFSATQKEVIRSLVETGDVAGAQKVVLDALEQQVGGAGAAEAAGLTGAAHHLAAAWGNLLEEIARTSTVGRGAQGVLHDLTGMVDGIRDLLKGPDIAAQVAAKSRQLVEVEGRIAEYQGIGVTGRRMTELRRQADLLRRDIDALVERGRTEVAALEAERSGAESGRLSAERDRNAEAMSVRLKALEEEKVKAAADAAGKIAAIETQLARDIEGARKKASLPGVDAGDVDREIALLRQVAARKVEAIEKPLAEARLRAAEQTRKVLDDLHRELSAPWQPRQAAIDQSVSRLPKEASASDRAEAARLAGDLFDQKQALDELQRALKEEADARTRGKELVRQHRTAEQEYADTLRELNDLLAQGALDADTHARAVEAAEKRKLAASREWSDGAKRALAAYVEDSSDAARGAERVVTGMLKSSEDAFVKWATTGKLAASDLFNTLAEEALRAAWRMAVVAPLFGGASGGLFGGLIAGIGSFFSGTGSAGASGGGGSVPVPSTGNFAIAHTGGLVGLDRLETRRYSASVFASAPKYHAGGLVAGERPIIAKVGEGVFTPRQMDNADRLLGSALSRPAVGVVVTVNNNASGTQARAEQSQGADGRIHLDIIVEEIEGRMSRRIGRGEGMAPVLEHRYGLNPAAGAYR</sequence>